<accession>A0A8J7PPV0</accession>
<evidence type="ECO:0000313" key="2">
    <source>
        <dbReference type="Proteomes" id="UP000664277"/>
    </source>
</evidence>
<dbReference type="AlphaFoldDB" id="A0A8J7PPV0"/>
<protein>
    <submittedName>
        <fullName evidence="1">Uncharacterized protein</fullName>
    </submittedName>
</protein>
<dbReference type="EMBL" id="JAFLCK010000066">
    <property type="protein sequence ID" value="MBN8662910.1"/>
    <property type="molecule type" value="Genomic_DNA"/>
</dbReference>
<sequence length="168" mass="18887">MDKTFDAEGSRAGVSDKVFGQILYDDRQTTKTLKEMLELNDFELHQLPRRAKHVELTPEGPVVDQVIIDDKSVLDAAESIDNLSPAEKAAIEAWPVLSETTVCVPPDLSAFKGEIVGIDSTCKDVTDLSPKEKQEYLERKQIHLRDTDTFVQLDEGSYLIIPELPQFR</sequence>
<evidence type="ECO:0000313" key="1">
    <source>
        <dbReference type="EMBL" id="MBN8662910.1"/>
    </source>
</evidence>
<organism evidence="1 2">
    <name type="scientific">Candidatus Obscuribacter phosphatis</name>
    <dbReference type="NCBI Taxonomy" id="1906157"/>
    <lineage>
        <taxon>Bacteria</taxon>
        <taxon>Bacillati</taxon>
        <taxon>Candidatus Melainabacteria</taxon>
        <taxon>Candidatus Obscuribacterales</taxon>
        <taxon>Candidatus Obscuribacteraceae</taxon>
        <taxon>Candidatus Obscuribacter</taxon>
    </lineage>
</organism>
<reference evidence="1" key="1">
    <citation type="submission" date="2021-02" db="EMBL/GenBank/DDBJ databases">
        <title>Genome-Resolved Metagenomics of a Microbial Community Performing Photosynthetic Biological Nutrient Removal.</title>
        <authorList>
            <person name="Mcdaniel E.A."/>
        </authorList>
    </citation>
    <scope>NUCLEOTIDE SEQUENCE</scope>
    <source>
        <strain evidence="1">UWPOB_OBS1</strain>
    </source>
</reference>
<name>A0A8J7PPV0_9BACT</name>
<dbReference type="Proteomes" id="UP000664277">
    <property type="component" value="Unassembled WGS sequence"/>
</dbReference>
<proteinExistence type="predicted"/>
<gene>
    <name evidence="1" type="ORF">J0M35_21265</name>
</gene>
<comment type="caution">
    <text evidence="1">The sequence shown here is derived from an EMBL/GenBank/DDBJ whole genome shotgun (WGS) entry which is preliminary data.</text>
</comment>